<reference evidence="5 6" key="1">
    <citation type="submission" date="2018-08" db="EMBL/GenBank/DDBJ databases">
        <title>Cellulomonas rhizosphaerae sp. nov., a novel actinomycete isolated from soil.</title>
        <authorList>
            <person name="Tian Y."/>
        </authorList>
    </citation>
    <scope>NUCLEOTIDE SEQUENCE [LARGE SCALE GENOMIC DNA]</scope>
    <source>
        <strain evidence="5 6">NEAU-TCZ24</strain>
    </source>
</reference>
<dbReference type="GO" id="GO:0008408">
    <property type="term" value="F:3'-5' exonuclease activity"/>
    <property type="evidence" value="ECO:0007669"/>
    <property type="project" value="TreeGrafter"/>
</dbReference>
<keyword evidence="3 5" id="KW-0269">Exonuclease</keyword>
<dbReference type="SMART" id="SM00479">
    <property type="entry name" value="EXOIII"/>
    <property type="match status" value="1"/>
</dbReference>
<dbReference type="Pfam" id="PF00929">
    <property type="entry name" value="RNase_T"/>
    <property type="match status" value="1"/>
</dbReference>
<comment type="caution">
    <text evidence="5">The sequence shown here is derived from an EMBL/GenBank/DDBJ whole genome shotgun (WGS) entry which is preliminary data.</text>
</comment>
<dbReference type="GO" id="GO:0003676">
    <property type="term" value="F:nucleic acid binding"/>
    <property type="evidence" value="ECO:0007669"/>
    <property type="project" value="InterPro"/>
</dbReference>
<keyword evidence="1" id="KW-0540">Nuclease</keyword>
<evidence type="ECO:0000259" key="4">
    <source>
        <dbReference type="SMART" id="SM00479"/>
    </source>
</evidence>
<dbReference type="SUPFAM" id="SSF53098">
    <property type="entry name" value="Ribonuclease H-like"/>
    <property type="match status" value="1"/>
</dbReference>
<feature type="domain" description="Exonuclease" evidence="4">
    <location>
        <begin position="9"/>
        <end position="180"/>
    </location>
</feature>
<evidence type="ECO:0000256" key="2">
    <source>
        <dbReference type="ARBA" id="ARBA00022801"/>
    </source>
</evidence>
<organism evidence="5 6">
    <name type="scientific">Cellulomonas rhizosphaerae</name>
    <dbReference type="NCBI Taxonomy" id="2293719"/>
    <lineage>
        <taxon>Bacteria</taxon>
        <taxon>Bacillati</taxon>
        <taxon>Actinomycetota</taxon>
        <taxon>Actinomycetes</taxon>
        <taxon>Micrococcales</taxon>
        <taxon>Cellulomonadaceae</taxon>
        <taxon>Cellulomonas</taxon>
    </lineage>
</organism>
<dbReference type="InterPro" id="IPR012337">
    <property type="entry name" value="RNaseH-like_sf"/>
</dbReference>
<dbReference type="OrthoDB" id="9791657at2"/>
<dbReference type="NCBIfam" id="NF005927">
    <property type="entry name" value="PRK07942.1"/>
    <property type="match status" value="1"/>
</dbReference>
<evidence type="ECO:0000313" key="6">
    <source>
        <dbReference type="Proteomes" id="UP000283374"/>
    </source>
</evidence>
<keyword evidence="6" id="KW-1185">Reference proteome</keyword>
<dbReference type="Proteomes" id="UP000283374">
    <property type="component" value="Unassembled WGS sequence"/>
</dbReference>
<dbReference type="EMBL" id="QWKP01000211">
    <property type="protein sequence ID" value="RHA38689.1"/>
    <property type="molecule type" value="Genomic_DNA"/>
</dbReference>
<accession>A0A413RJD0</accession>
<dbReference type="InterPro" id="IPR036397">
    <property type="entry name" value="RNaseH_sf"/>
</dbReference>
<dbReference type="PANTHER" id="PTHR30231">
    <property type="entry name" value="DNA POLYMERASE III SUBUNIT EPSILON"/>
    <property type="match status" value="1"/>
</dbReference>
<evidence type="ECO:0000256" key="3">
    <source>
        <dbReference type="ARBA" id="ARBA00022839"/>
    </source>
</evidence>
<protein>
    <submittedName>
        <fullName evidence="5">3'-5' exonuclease</fullName>
    </submittedName>
</protein>
<sequence length="217" mass="23556">MGAPWWEGPLVGFDLETTGPDPETALIVTACVVVDIPGGEPVVMNWLVDPGVEIPEGATAVHGITTDHAREHGRPAVAAVSRILEVLRSQPHPLVAFNAAYDFTVLDREARRHGLAPLDPDRVIDPFVLDKKVDQYRRGKRTLARCCEIYGVELLDAHTAEADALAAVHVARAIAREYPGAPEDAAELHRRLVIWRAEQCRSLVHPVRQLAGIGGAA</sequence>
<gene>
    <name evidence="5" type="ORF">D1825_13220</name>
</gene>
<evidence type="ECO:0000256" key="1">
    <source>
        <dbReference type="ARBA" id="ARBA00022722"/>
    </source>
</evidence>
<dbReference type="AlphaFoldDB" id="A0A413RJD0"/>
<dbReference type="GO" id="GO:0005829">
    <property type="term" value="C:cytosol"/>
    <property type="evidence" value="ECO:0007669"/>
    <property type="project" value="TreeGrafter"/>
</dbReference>
<keyword evidence="2" id="KW-0378">Hydrolase</keyword>
<dbReference type="PANTHER" id="PTHR30231:SF4">
    <property type="entry name" value="PROTEIN NEN2"/>
    <property type="match status" value="1"/>
</dbReference>
<dbReference type="InterPro" id="IPR013520">
    <property type="entry name" value="Ribonucl_H"/>
</dbReference>
<name>A0A413RJD0_9CELL</name>
<dbReference type="Gene3D" id="3.30.420.10">
    <property type="entry name" value="Ribonuclease H-like superfamily/Ribonuclease H"/>
    <property type="match status" value="1"/>
</dbReference>
<dbReference type="CDD" id="cd06127">
    <property type="entry name" value="DEDDh"/>
    <property type="match status" value="1"/>
</dbReference>
<dbReference type="RefSeq" id="WP_118767882.1">
    <property type="nucleotide sequence ID" value="NZ_QWKP01000211.1"/>
</dbReference>
<proteinExistence type="predicted"/>
<evidence type="ECO:0000313" key="5">
    <source>
        <dbReference type="EMBL" id="RHA38689.1"/>
    </source>
</evidence>